<reference evidence="1 2" key="1">
    <citation type="submission" date="2023-07" db="EMBL/GenBank/DDBJ databases">
        <title>Genomic Encyclopedia of Type Strains, Phase IV (KMG-IV): sequencing the most valuable type-strain genomes for metagenomic binning, comparative biology and taxonomic classification.</title>
        <authorList>
            <person name="Goeker M."/>
        </authorList>
    </citation>
    <scope>NUCLEOTIDE SEQUENCE [LARGE SCALE GENOMIC DNA]</scope>
    <source>
        <strain evidence="1 2">DSM 1277</strain>
    </source>
</reference>
<evidence type="ECO:0000313" key="1">
    <source>
        <dbReference type="EMBL" id="MDQ0347344.1"/>
    </source>
</evidence>
<sequence length="211" mass="24250">MIDHERKVIFVHIQKTGGTSITAHFGLPAALPEKHFTALELRELYGRPQWDTCFTFSVVRNPWDRLVSWWAMIDARRADWLRGAQLNAFQTYVLQRTTTFEDFLAHCGDLVRDSDGAKSIHRNQLDYLVDEAGTLMVDHVCRFERLAEDFKQVTERTGITGPLPVINASRRSDYRRYYTDGTRALVAELYARDIAFFGFDFDDGRIGPAVA</sequence>
<dbReference type="InterPro" id="IPR027417">
    <property type="entry name" value="P-loop_NTPase"/>
</dbReference>
<keyword evidence="2" id="KW-1185">Reference proteome</keyword>
<dbReference type="Proteomes" id="UP001238467">
    <property type="component" value="Unassembled WGS sequence"/>
</dbReference>
<evidence type="ECO:0008006" key="3">
    <source>
        <dbReference type="Google" id="ProtNLM"/>
    </source>
</evidence>
<dbReference type="EMBL" id="JAUSUH010000003">
    <property type="protein sequence ID" value="MDQ0347344.1"/>
    <property type="molecule type" value="Genomic_DNA"/>
</dbReference>
<dbReference type="Pfam" id="PF03567">
    <property type="entry name" value="Sulfotransfer_2"/>
    <property type="match status" value="1"/>
</dbReference>
<dbReference type="SUPFAM" id="SSF52540">
    <property type="entry name" value="P-loop containing nucleoside triphosphate hydrolases"/>
    <property type="match status" value="1"/>
</dbReference>
<dbReference type="Gene3D" id="3.40.50.300">
    <property type="entry name" value="P-loop containing nucleotide triphosphate hydrolases"/>
    <property type="match status" value="1"/>
</dbReference>
<protein>
    <recommendedName>
        <fullName evidence="3">Sulfotransferase family protein</fullName>
    </recommendedName>
</protein>
<name>A0ABU0DFZ9_9HYPH</name>
<organism evidence="1 2">
    <name type="scientific">Ancylobacter vacuolatus</name>
    <dbReference type="NCBI Taxonomy" id="223389"/>
    <lineage>
        <taxon>Bacteria</taxon>
        <taxon>Pseudomonadati</taxon>
        <taxon>Pseudomonadota</taxon>
        <taxon>Alphaproteobacteria</taxon>
        <taxon>Hyphomicrobiales</taxon>
        <taxon>Xanthobacteraceae</taxon>
        <taxon>Ancylobacter</taxon>
    </lineage>
</organism>
<evidence type="ECO:0000313" key="2">
    <source>
        <dbReference type="Proteomes" id="UP001238467"/>
    </source>
</evidence>
<gene>
    <name evidence="1" type="ORF">J2S76_001768</name>
</gene>
<proteinExistence type="predicted"/>
<dbReference type="InterPro" id="IPR005331">
    <property type="entry name" value="Sulfotransferase"/>
</dbReference>
<comment type="caution">
    <text evidence="1">The sequence shown here is derived from an EMBL/GenBank/DDBJ whole genome shotgun (WGS) entry which is preliminary data.</text>
</comment>
<dbReference type="RefSeq" id="WP_307059559.1">
    <property type="nucleotide sequence ID" value="NZ_JAUSUH010000003.1"/>
</dbReference>
<accession>A0ABU0DFZ9</accession>